<organism evidence="1 2">
    <name type="scientific">Mortierella isabellina</name>
    <name type="common">Filamentous fungus</name>
    <name type="synonym">Umbelopsis isabellina</name>
    <dbReference type="NCBI Taxonomy" id="91625"/>
    <lineage>
        <taxon>Eukaryota</taxon>
        <taxon>Fungi</taxon>
        <taxon>Fungi incertae sedis</taxon>
        <taxon>Mucoromycota</taxon>
        <taxon>Mucoromycotina</taxon>
        <taxon>Umbelopsidomycetes</taxon>
        <taxon>Umbelopsidales</taxon>
        <taxon>Umbelopsidaceae</taxon>
        <taxon>Umbelopsis</taxon>
    </lineage>
</organism>
<dbReference type="Proteomes" id="UP000654370">
    <property type="component" value="Unassembled WGS sequence"/>
</dbReference>
<name>A0A8H7UHT1_MORIS</name>
<proteinExistence type="predicted"/>
<sequence>MNAYNGRRTADKAVYGSAGTIEGFTDITNYMNPVDDYFVEIDAPFSGRLIQALQDLRNDQGNPGLVHRLNLLTMVRCYE</sequence>
<dbReference type="EMBL" id="JAEPQZ010000004">
    <property type="protein sequence ID" value="KAG2182227.1"/>
    <property type="molecule type" value="Genomic_DNA"/>
</dbReference>
<evidence type="ECO:0000313" key="2">
    <source>
        <dbReference type="Proteomes" id="UP000654370"/>
    </source>
</evidence>
<reference evidence="1" key="1">
    <citation type="submission" date="2020-12" db="EMBL/GenBank/DDBJ databases">
        <title>Metabolic potential, ecology and presence of endohyphal bacteria is reflected in genomic diversity of Mucoromycotina.</title>
        <authorList>
            <person name="Muszewska A."/>
            <person name="Okrasinska A."/>
            <person name="Steczkiewicz K."/>
            <person name="Drgas O."/>
            <person name="Orlowska M."/>
            <person name="Perlinska-Lenart U."/>
            <person name="Aleksandrzak-Piekarczyk T."/>
            <person name="Szatraj K."/>
            <person name="Zielenkiewicz U."/>
            <person name="Pilsyk S."/>
            <person name="Malc E."/>
            <person name="Mieczkowski P."/>
            <person name="Kruszewska J.S."/>
            <person name="Biernat P."/>
            <person name="Pawlowska J."/>
        </authorList>
    </citation>
    <scope>NUCLEOTIDE SEQUENCE</scope>
    <source>
        <strain evidence="1">WA0000067209</strain>
    </source>
</reference>
<comment type="caution">
    <text evidence="1">The sequence shown here is derived from an EMBL/GenBank/DDBJ whole genome shotgun (WGS) entry which is preliminary data.</text>
</comment>
<dbReference type="OrthoDB" id="4727851at2759"/>
<evidence type="ECO:0000313" key="1">
    <source>
        <dbReference type="EMBL" id="KAG2182227.1"/>
    </source>
</evidence>
<protein>
    <submittedName>
        <fullName evidence="1">Uncharacterized protein</fullName>
    </submittedName>
</protein>
<keyword evidence="2" id="KW-1185">Reference proteome</keyword>
<dbReference type="AlphaFoldDB" id="A0A8H7UHT1"/>
<gene>
    <name evidence="1" type="ORF">INT43_007154</name>
</gene>
<accession>A0A8H7UHT1</accession>